<evidence type="ECO:0000313" key="2">
    <source>
        <dbReference type="Proteomes" id="UP000176938"/>
    </source>
</evidence>
<proteinExistence type="predicted"/>
<accession>A0A1F4RF83</accession>
<comment type="caution">
    <text evidence="1">The sequence shown here is derived from an EMBL/GenBank/DDBJ whole genome shotgun (WGS) entry which is preliminary data.</text>
</comment>
<name>A0A1F4RF83_UNCSA</name>
<reference evidence="1 2" key="1">
    <citation type="journal article" date="2016" name="Nat. Commun.">
        <title>Thousands of microbial genomes shed light on interconnected biogeochemical processes in an aquifer system.</title>
        <authorList>
            <person name="Anantharaman K."/>
            <person name="Brown C.T."/>
            <person name="Hug L.A."/>
            <person name="Sharon I."/>
            <person name="Castelle C.J."/>
            <person name="Probst A.J."/>
            <person name="Thomas B.C."/>
            <person name="Singh A."/>
            <person name="Wilkins M.J."/>
            <person name="Karaoz U."/>
            <person name="Brodie E.L."/>
            <person name="Williams K.H."/>
            <person name="Hubbard S.S."/>
            <person name="Banfield J.F."/>
        </authorList>
    </citation>
    <scope>NUCLEOTIDE SEQUENCE [LARGE SCALE GENOMIC DNA]</scope>
</reference>
<evidence type="ECO:0000313" key="1">
    <source>
        <dbReference type="EMBL" id="OGC06808.1"/>
    </source>
</evidence>
<gene>
    <name evidence="1" type="ORF">A3H38_06280</name>
</gene>
<organism evidence="1 2">
    <name type="scientific">candidate division WOR-1 bacterium RIFCSPLOWO2_02_FULL_46_20</name>
    <dbReference type="NCBI Taxonomy" id="1802567"/>
    <lineage>
        <taxon>Bacteria</taxon>
        <taxon>Bacillati</taxon>
        <taxon>Saganbacteria</taxon>
    </lineage>
</organism>
<sequence>MTIISPVYLTKTGQPRLGPEHKKPHFDKRPFRSTLFWAYREEKPDIETLKSLRTSIQERSFKPFFDRNEIDVLLEQEVTTPHGAGVYQDQQSLKTFKFWQHFLNNIASAMAFVSDYNSSISKDSKEEDKAYIQTTLRLLKIIEDWFYYHPDILGTVIANVPTPEEEARLNALLAVLGRR</sequence>
<dbReference type="EMBL" id="METP01000014">
    <property type="protein sequence ID" value="OGC06808.1"/>
    <property type="molecule type" value="Genomic_DNA"/>
</dbReference>
<dbReference type="AlphaFoldDB" id="A0A1F4RF83"/>
<dbReference type="Proteomes" id="UP000176938">
    <property type="component" value="Unassembled WGS sequence"/>
</dbReference>
<protein>
    <submittedName>
        <fullName evidence="1">Uncharacterized protein</fullName>
    </submittedName>
</protein>